<comment type="similarity">
    <text evidence="2">Belongs to the band 7/mec-2 family. HflC subfamily.</text>
</comment>
<dbReference type="AlphaFoldDB" id="A0A381UYQ3"/>
<sequence>MKKSSIFISALSLIAVIIISQSLFVVSEIERAVKLRFGEIVQFDLEPGLHFKWPIVNSVRYFDSRILTLDAQPQRYLTSEKKALMVDSFIKWRIKDVAKYFTTTGGDEERAKRLLSQRVDTGLRNEFGTRTVKEVVSGERDQLMNSLTSMLDEIAQEELGVEVIDLRVKRIDLPLEVSESVYNRMRTERERLARELRAQGNEVAEKIRATADKDKTIILADAYREAEETRGNGDAKATATYAEAYSKDPEFYDFTRSLKAYQATFQSKGDILLIDPDSDFFKYLDNSKID</sequence>
<evidence type="ECO:0000256" key="7">
    <source>
        <dbReference type="SAM" id="Phobius"/>
    </source>
</evidence>
<feature type="domain" description="Band 7" evidence="8">
    <location>
        <begin position="21"/>
        <end position="185"/>
    </location>
</feature>
<dbReference type="PANTHER" id="PTHR42911:SF1">
    <property type="entry name" value="MODULATOR OF FTSH PROTEASE HFLC"/>
    <property type="match status" value="1"/>
</dbReference>
<dbReference type="InterPro" id="IPR001107">
    <property type="entry name" value="Band_7"/>
</dbReference>
<dbReference type="SMART" id="SM00244">
    <property type="entry name" value="PHB"/>
    <property type="match status" value="1"/>
</dbReference>
<evidence type="ECO:0000256" key="1">
    <source>
        <dbReference type="ARBA" id="ARBA00004370"/>
    </source>
</evidence>
<evidence type="ECO:0000256" key="5">
    <source>
        <dbReference type="ARBA" id="ARBA00023136"/>
    </source>
</evidence>
<keyword evidence="6" id="KW-0175">Coiled coil</keyword>
<evidence type="ECO:0000256" key="3">
    <source>
        <dbReference type="ARBA" id="ARBA00022692"/>
    </source>
</evidence>
<evidence type="ECO:0000256" key="4">
    <source>
        <dbReference type="ARBA" id="ARBA00022989"/>
    </source>
</evidence>
<evidence type="ECO:0000259" key="8">
    <source>
        <dbReference type="SMART" id="SM00244"/>
    </source>
</evidence>
<dbReference type="CDD" id="cd03405">
    <property type="entry name" value="SPFH_HflC"/>
    <property type="match status" value="1"/>
</dbReference>
<dbReference type="InterPro" id="IPR001972">
    <property type="entry name" value="Stomatin_HflK_fam"/>
</dbReference>
<proteinExistence type="inferred from homology"/>
<organism evidence="9">
    <name type="scientific">marine metagenome</name>
    <dbReference type="NCBI Taxonomy" id="408172"/>
    <lineage>
        <taxon>unclassified sequences</taxon>
        <taxon>metagenomes</taxon>
        <taxon>ecological metagenomes</taxon>
    </lineage>
</organism>
<gene>
    <name evidence="9" type="ORF">METZ01_LOCUS86116</name>
</gene>
<dbReference type="PRINTS" id="PR00721">
    <property type="entry name" value="STOMATIN"/>
</dbReference>
<evidence type="ECO:0000256" key="6">
    <source>
        <dbReference type="SAM" id="Coils"/>
    </source>
</evidence>
<dbReference type="InterPro" id="IPR036013">
    <property type="entry name" value="Band_7/SPFH_dom_sf"/>
</dbReference>
<dbReference type="SUPFAM" id="SSF117892">
    <property type="entry name" value="Band 7/SPFH domain"/>
    <property type="match status" value="1"/>
</dbReference>
<keyword evidence="4 7" id="KW-1133">Transmembrane helix</keyword>
<evidence type="ECO:0000313" key="9">
    <source>
        <dbReference type="EMBL" id="SVA33262.1"/>
    </source>
</evidence>
<evidence type="ECO:0000256" key="2">
    <source>
        <dbReference type="ARBA" id="ARBA00007862"/>
    </source>
</evidence>
<dbReference type="InterPro" id="IPR010200">
    <property type="entry name" value="HflC"/>
</dbReference>
<dbReference type="Gene3D" id="3.30.479.30">
    <property type="entry name" value="Band 7 domain"/>
    <property type="match status" value="1"/>
</dbReference>
<dbReference type="PANTHER" id="PTHR42911">
    <property type="entry name" value="MODULATOR OF FTSH PROTEASE HFLC"/>
    <property type="match status" value="1"/>
</dbReference>
<dbReference type="Pfam" id="PF01145">
    <property type="entry name" value="Band_7"/>
    <property type="match status" value="1"/>
</dbReference>
<comment type="subcellular location">
    <subcellularLocation>
        <location evidence="1">Membrane</location>
    </subcellularLocation>
</comment>
<protein>
    <recommendedName>
        <fullName evidence="8">Band 7 domain-containing protein</fullName>
    </recommendedName>
</protein>
<dbReference type="PIRSF" id="PIRSF005651">
    <property type="entry name" value="HflC"/>
    <property type="match status" value="1"/>
</dbReference>
<accession>A0A381UYQ3</accession>
<dbReference type="EMBL" id="UINC01007427">
    <property type="protein sequence ID" value="SVA33262.1"/>
    <property type="molecule type" value="Genomic_DNA"/>
</dbReference>
<reference evidence="9" key="1">
    <citation type="submission" date="2018-05" db="EMBL/GenBank/DDBJ databases">
        <authorList>
            <person name="Lanie J.A."/>
            <person name="Ng W.-L."/>
            <person name="Kazmierczak K.M."/>
            <person name="Andrzejewski T.M."/>
            <person name="Davidsen T.M."/>
            <person name="Wayne K.J."/>
            <person name="Tettelin H."/>
            <person name="Glass J.I."/>
            <person name="Rusch D."/>
            <person name="Podicherti R."/>
            <person name="Tsui H.-C.T."/>
            <person name="Winkler M.E."/>
        </authorList>
    </citation>
    <scope>NUCLEOTIDE SEQUENCE</scope>
</reference>
<dbReference type="NCBIfam" id="TIGR01932">
    <property type="entry name" value="hflC"/>
    <property type="match status" value="2"/>
</dbReference>
<dbReference type="GO" id="GO:0016020">
    <property type="term" value="C:membrane"/>
    <property type="evidence" value="ECO:0007669"/>
    <property type="project" value="UniProtKB-SubCell"/>
</dbReference>
<keyword evidence="3 7" id="KW-0812">Transmembrane</keyword>
<feature type="coiled-coil region" evidence="6">
    <location>
        <begin position="175"/>
        <end position="202"/>
    </location>
</feature>
<feature type="transmembrane region" description="Helical" evidence="7">
    <location>
        <begin position="6"/>
        <end position="26"/>
    </location>
</feature>
<name>A0A381UYQ3_9ZZZZ</name>
<keyword evidence="5 7" id="KW-0472">Membrane</keyword>